<dbReference type="CDD" id="cd01983">
    <property type="entry name" value="SIMIBI"/>
    <property type="match status" value="1"/>
</dbReference>
<evidence type="ECO:0000313" key="2">
    <source>
        <dbReference type="Proteomes" id="UP000637578"/>
    </source>
</evidence>
<dbReference type="SUPFAM" id="SSF52540">
    <property type="entry name" value="P-loop containing nucleoside triphosphate hydrolases"/>
    <property type="match status" value="1"/>
</dbReference>
<proteinExistence type="predicted"/>
<dbReference type="InterPro" id="IPR027417">
    <property type="entry name" value="P-loop_NTPase"/>
</dbReference>
<evidence type="ECO:0000313" key="1">
    <source>
        <dbReference type="EMBL" id="GGM77699.1"/>
    </source>
</evidence>
<reference evidence="1" key="1">
    <citation type="journal article" date="2014" name="Int. J. Syst. Evol. Microbiol.">
        <title>Complete genome sequence of Corynebacterium casei LMG S-19264T (=DSM 44701T), isolated from a smear-ripened cheese.</title>
        <authorList>
            <consortium name="US DOE Joint Genome Institute (JGI-PGF)"/>
            <person name="Walter F."/>
            <person name="Albersmeier A."/>
            <person name="Kalinowski J."/>
            <person name="Ruckert C."/>
        </authorList>
    </citation>
    <scope>NUCLEOTIDE SEQUENCE</scope>
    <source>
        <strain evidence="1">CGMCC 4.5737</strain>
    </source>
</reference>
<reference evidence="1" key="2">
    <citation type="submission" date="2020-09" db="EMBL/GenBank/DDBJ databases">
        <authorList>
            <person name="Sun Q."/>
            <person name="Zhou Y."/>
        </authorList>
    </citation>
    <scope>NUCLEOTIDE SEQUENCE</scope>
    <source>
        <strain evidence="1">CGMCC 4.5737</strain>
    </source>
</reference>
<name>A0A8J3FZ68_9PSEU</name>
<organism evidence="1 2">
    <name type="scientific">Longimycelium tulufanense</name>
    <dbReference type="NCBI Taxonomy" id="907463"/>
    <lineage>
        <taxon>Bacteria</taxon>
        <taxon>Bacillati</taxon>
        <taxon>Actinomycetota</taxon>
        <taxon>Actinomycetes</taxon>
        <taxon>Pseudonocardiales</taxon>
        <taxon>Pseudonocardiaceae</taxon>
        <taxon>Longimycelium</taxon>
    </lineage>
</organism>
<sequence>MPHLDVRWRACGSEIADAVLAAPPRLGAVRLVAVDGPSGSGKTCFARALAAELADRGVRVAVVPTDHFATWDQPVEWWPDLVKWVLAPLSRSERARYQRIEWRDSLPQLGAMVDVDVPDVLVLEGVSSARAAIAPFLSHAVWVEHPDTAERLARAVRRDGEVCRAPLLHWQRFEQGWFAVDQTRERADSVLSDCEE</sequence>
<comment type="caution">
    <text evidence="1">The sequence shown here is derived from an EMBL/GenBank/DDBJ whole genome shotgun (WGS) entry which is preliminary data.</text>
</comment>
<dbReference type="Proteomes" id="UP000637578">
    <property type="component" value="Unassembled WGS sequence"/>
</dbReference>
<dbReference type="EMBL" id="BMMK01000039">
    <property type="protein sequence ID" value="GGM77699.1"/>
    <property type="molecule type" value="Genomic_DNA"/>
</dbReference>
<gene>
    <name evidence="1" type="ORF">GCM10012275_55480</name>
</gene>
<dbReference type="Gene3D" id="3.40.50.300">
    <property type="entry name" value="P-loop containing nucleotide triphosphate hydrolases"/>
    <property type="match status" value="1"/>
</dbReference>
<protein>
    <recommendedName>
        <fullName evidence="3">(d)CMP kinase</fullName>
    </recommendedName>
</protein>
<evidence type="ECO:0008006" key="3">
    <source>
        <dbReference type="Google" id="ProtNLM"/>
    </source>
</evidence>
<dbReference type="AlphaFoldDB" id="A0A8J3FZ68"/>
<dbReference type="RefSeq" id="WP_229686792.1">
    <property type="nucleotide sequence ID" value="NZ_BMMK01000039.1"/>
</dbReference>
<keyword evidence="2" id="KW-1185">Reference proteome</keyword>
<accession>A0A8J3FZ68</accession>